<keyword evidence="2" id="KW-1185">Reference proteome</keyword>
<protein>
    <submittedName>
        <fullName evidence="1">Uncharacterized protein</fullName>
    </submittedName>
</protein>
<dbReference type="AlphaFoldDB" id="A0A8J4A2X1"/>
<sequence length="183" mass="19619">MEAVTLAAIGAVALSEGVRFLYDQAGEAIRWWRERRAGPDAEARPLPVVDDAPVDLEPATVDTAALERLEPDIRALRAALRPYVDDIDPDPVDPADADLVAVVDALRRAMEAVLGQRIRFRGEADRPAGPEISGQVDVEQVAGYAAAVRVRNLADGRIVGTARARRVEHGGEIVGVDADDVGR</sequence>
<accession>A0A8J4A2X1</accession>
<evidence type="ECO:0000313" key="2">
    <source>
        <dbReference type="Proteomes" id="UP000635606"/>
    </source>
</evidence>
<proteinExistence type="predicted"/>
<organism evidence="1 2">
    <name type="scientific">Virgisporangium ochraceum</name>
    <dbReference type="NCBI Taxonomy" id="65505"/>
    <lineage>
        <taxon>Bacteria</taxon>
        <taxon>Bacillati</taxon>
        <taxon>Actinomycetota</taxon>
        <taxon>Actinomycetes</taxon>
        <taxon>Micromonosporales</taxon>
        <taxon>Micromonosporaceae</taxon>
        <taxon>Virgisporangium</taxon>
    </lineage>
</organism>
<comment type="caution">
    <text evidence="1">The sequence shown here is derived from an EMBL/GenBank/DDBJ whole genome shotgun (WGS) entry which is preliminary data.</text>
</comment>
<evidence type="ECO:0000313" key="1">
    <source>
        <dbReference type="EMBL" id="GIJ74864.1"/>
    </source>
</evidence>
<dbReference type="Proteomes" id="UP000635606">
    <property type="component" value="Unassembled WGS sequence"/>
</dbReference>
<gene>
    <name evidence="1" type="ORF">Voc01_097810</name>
</gene>
<name>A0A8J4A2X1_9ACTN</name>
<reference evidence="1" key="1">
    <citation type="submission" date="2021-01" db="EMBL/GenBank/DDBJ databases">
        <title>Whole genome shotgun sequence of Virgisporangium ochraceum NBRC 16418.</title>
        <authorList>
            <person name="Komaki H."/>
            <person name="Tamura T."/>
        </authorList>
    </citation>
    <scope>NUCLEOTIDE SEQUENCE</scope>
    <source>
        <strain evidence="1">NBRC 16418</strain>
    </source>
</reference>
<dbReference type="RefSeq" id="WP_203934649.1">
    <property type="nucleotide sequence ID" value="NZ_BOPH01000145.1"/>
</dbReference>
<dbReference type="EMBL" id="BOPH01000145">
    <property type="protein sequence ID" value="GIJ74864.1"/>
    <property type="molecule type" value="Genomic_DNA"/>
</dbReference>